<dbReference type="Proteomes" id="UP000319792">
    <property type="component" value="Unassembled WGS sequence"/>
</dbReference>
<feature type="region of interest" description="Disordered" evidence="1">
    <location>
        <begin position="54"/>
        <end position="76"/>
    </location>
</feature>
<keyword evidence="4" id="KW-1185">Reference proteome</keyword>
<protein>
    <submittedName>
        <fullName evidence="3">Helix-turn-helix domain-containing protein</fullName>
    </submittedName>
</protein>
<reference evidence="3 4" key="1">
    <citation type="submission" date="2019-06" db="EMBL/GenBank/DDBJ databases">
        <authorList>
            <person name="Teng J.L.L."/>
            <person name="Lee H.H."/>
            <person name="Lau S.K.P."/>
            <person name="Woo P.C.Y."/>
        </authorList>
    </citation>
    <scope>NUCLEOTIDE SEQUENCE [LARGE SCALE GENOMIC DNA]</scope>
    <source>
        <strain evidence="3 4">HKU70</strain>
    </source>
</reference>
<evidence type="ECO:0000313" key="4">
    <source>
        <dbReference type="Proteomes" id="UP000319792"/>
    </source>
</evidence>
<accession>A0A5C5RH36</accession>
<dbReference type="InterPro" id="IPR041657">
    <property type="entry name" value="HTH_17"/>
</dbReference>
<feature type="domain" description="Helix-turn-helix" evidence="2">
    <location>
        <begin position="78"/>
        <end position="127"/>
    </location>
</feature>
<evidence type="ECO:0000256" key="1">
    <source>
        <dbReference type="SAM" id="MobiDB-lite"/>
    </source>
</evidence>
<proteinExistence type="predicted"/>
<feature type="compositionally biased region" description="Basic and acidic residues" evidence="1">
    <location>
        <begin position="54"/>
        <end position="63"/>
    </location>
</feature>
<comment type="caution">
    <text evidence="3">The sequence shown here is derived from an EMBL/GenBank/DDBJ whole genome shotgun (WGS) entry which is preliminary data.</text>
</comment>
<evidence type="ECO:0000259" key="2">
    <source>
        <dbReference type="Pfam" id="PF12728"/>
    </source>
</evidence>
<dbReference type="AlphaFoldDB" id="A0A5C5RH36"/>
<evidence type="ECO:0000313" key="3">
    <source>
        <dbReference type="EMBL" id="TWS22277.1"/>
    </source>
</evidence>
<dbReference type="EMBL" id="VIGV01000010">
    <property type="protein sequence ID" value="TWS22277.1"/>
    <property type="molecule type" value="Genomic_DNA"/>
</dbReference>
<dbReference type="OrthoDB" id="4376307at2"/>
<organism evidence="3 4">
    <name type="scientific">Tsukamurella sputi</name>
    <dbReference type="NCBI Taxonomy" id="2591848"/>
    <lineage>
        <taxon>Bacteria</taxon>
        <taxon>Bacillati</taxon>
        <taxon>Actinomycetota</taxon>
        <taxon>Actinomycetes</taxon>
        <taxon>Mycobacteriales</taxon>
        <taxon>Tsukamurellaceae</taxon>
        <taxon>Tsukamurella</taxon>
    </lineage>
</organism>
<gene>
    <name evidence="3" type="ORF">FK268_19920</name>
</gene>
<dbReference type="Pfam" id="PF12728">
    <property type="entry name" value="HTH_17"/>
    <property type="match status" value="1"/>
</dbReference>
<sequence>MQRLDLDGVLLDEADVTLLAGMLRAATSRMNATWSPPAQLLTARICDAAARFESPTRDARITKSADSGGSGTPLPHDLLDSAEAARILGIKPHAARALARRGTVPAYRVGDRWLFPAQDVVRRAERRAG</sequence>
<dbReference type="RefSeq" id="WP_146437211.1">
    <property type="nucleotide sequence ID" value="NZ_VIGV01000010.1"/>
</dbReference>
<reference evidence="3 4" key="2">
    <citation type="submission" date="2019-08" db="EMBL/GenBank/DDBJ databases">
        <title>Tsukamurella conjunctivitidis sp. nov., Tsukamurella assacharolytica sp. nov. and Tsukamurella sputae sp. nov. isolated from patients with conjunctivitis, bacteraemia (lymphoma) and respiratory infection (sputum) in Hong Kong.</title>
        <authorList>
            <person name="Fok K.M.N."/>
            <person name="Fong J.Y.H."/>
        </authorList>
    </citation>
    <scope>NUCLEOTIDE SEQUENCE [LARGE SCALE GENOMIC DNA]</scope>
    <source>
        <strain evidence="3 4">HKU70</strain>
    </source>
</reference>
<name>A0A5C5RH36_9ACTN</name>